<reference evidence="1 2" key="1">
    <citation type="submission" date="2021-08" db="EMBL/GenBank/DDBJ databases">
        <title>Draft Genome Sequence of Phanerochaete sordida strain YK-624.</title>
        <authorList>
            <person name="Mori T."/>
            <person name="Dohra H."/>
            <person name="Suzuki T."/>
            <person name="Kawagishi H."/>
            <person name="Hirai H."/>
        </authorList>
    </citation>
    <scope>NUCLEOTIDE SEQUENCE [LARGE SCALE GENOMIC DNA]</scope>
    <source>
        <strain evidence="1 2">YK-624</strain>
    </source>
</reference>
<comment type="caution">
    <text evidence="1">The sequence shown here is derived from an EMBL/GenBank/DDBJ whole genome shotgun (WGS) entry which is preliminary data.</text>
</comment>
<dbReference type="AlphaFoldDB" id="A0A9P3GFT6"/>
<dbReference type="EMBL" id="BPQB01000029">
    <property type="protein sequence ID" value="GJE92914.1"/>
    <property type="molecule type" value="Genomic_DNA"/>
</dbReference>
<keyword evidence="2" id="KW-1185">Reference proteome</keyword>
<accession>A0A9P3GFT6</accession>
<proteinExistence type="predicted"/>
<dbReference type="OrthoDB" id="2799313at2759"/>
<evidence type="ECO:0000313" key="1">
    <source>
        <dbReference type="EMBL" id="GJE92914.1"/>
    </source>
</evidence>
<dbReference type="Proteomes" id="UP000703269">
    <property type="component" value="Unassembled WGS sequence"/>
</dbReference>
<gene>
    <name evidence="1" type="ORF">PsYK624_090730</name>
</gene>
<sequence>MAAEGFYHTFMTIENSQGIVVPQKGYVANSHFDKREPVIFPRGTYLWRAEARHYVDHPAYRPRVTTSACDKLKFTLRLAWSGYKPWGRVIQGTERSDTPGPITLGMLAKRVADAIRSFYQIHAEVATSEPDWAVTRIPFEKLILLELRHVSDGSWQPVLCYDA</sequence>
<protein>
    <submittedName>
        <fullName evidence="1">Uncharacterized protein</fullName>
    </submittedName>
</protein>
<name>A0A9P3GFT6_9APHY</name>
<evidence type="ECO:0000313" key="2">
    <source>
        <dbReference type="Proteomes" id="UP000703269"/>
    </source>
</evidence>
<organism evidence="1 2">
    <name type="scientific">Phanerochaete sordida</name>
    <dbReference type="NCBI Taxonomy" id="48140"/>
    <lineage>
        <taxon>Eukaryota</taxon>
        <taxon>Fungi</taxon>
        <taxon>Dikarya</taxon>
        <taxon>Basidiomycota</taxon>
        <taxon>Agaricomycotina</taxon>
        <taxon>Agaricomycetes</taxon>
        <taxon>Polyporales</taxon>
        <taxon>Phanerochaetaceae</taxon>
        <taxon>Phanerochaete</taxon>
    </lineage>
</organism>